<evidence type="ECO:0000256" key="4">
    <source>
        <dbReference type="ARBA" id="ARBA00022884"/>
    </source>
</evidence>
<dbReference type="InterPro" id="IPR001737">
    <property type="entry name" value="KsgA/Erm"/>
</dbReference>
<protein>
    <submittedName>
        <fullName evidence="8">23S ribosomal RNA methyltransferase Erm</fullName>
    </submittedName>
</protein>
<dbReference type="InterPro" id="IPR023165">
    <property type="entry name" value="rRNA_Ade_diMease-like_C"/>
</dbReference>
<evidence type="ECO:0000259" key="7">
    <source>
        <dbReference type="SMART" id="SM00650"/>
    </source>
</evidence>
<accession>A0A847VE33</accession>
<evidence type="ECO:0000256" key="2">
    <source>
        <dbReference type="ARBA" id="ARBA00022679"/>
    </source>
</evidence>
<feature type="domain" description="Ribosomal RNA adenine methylase transferase N-terminal" evidence="7">
    <location>
        <begin position="25"/>
        <end position="192"/>
    </location>
</feature>
<dbReference type="PANTHER" id="PTHR11727">
    <property type="entry name" value="DIMETHYLADENOSINE TRANSFERASE"/>
    <property type="match status" value="1"/>
</dbReference>
<dbReference type="PROSITE" id="PS01131">
    <property type="entry name" value="RRNA_A_DIMETH"/>
    <property type="match status" value="1"/>
</dbReference>
<feature type="binding site" evidence="5">
    <location>
        <position position="20"/>
    </location>
    <ligand>
        <name>S-adenosyl-L-methionine</name>
        <dbReference type="ChEBI" id="CHEBI:59789"/>
    </ligand>
</feature>
<reference evidence="8 9" key="1">
    <citation type="journal article" date="2020" name="Biotechnol. Biofuels">
        <title>New insights from the biogas microbiome by comprehensive genome-resolved metagenomics of nearly 1600 species originating from multiple anaerobic digesters.</title>
        <authorList>
            <person name="Campanaro S."/>
            <person name="Treu L."/>
            <person name="Rodriguez-R L.M."/>
            <person name="Kovalovszki A."/>
            <person name="Ziels R.M."/>
            <person name="Maus I."/>
            <person name="Zhu X."/>
            <person name="Kougias P.G."/>
            <person name="Basile A."/>
            <person name="Luo G."/>
            <person name="Schluter A."/>
            <person name="Konstantinidis K.T."/>
            <person name="Angelidaki I."/>
        </authorList>
    </citation>
    <scope>NUCLEOTIDE SEQUENCE [LARGE SCALE GENOMIC DNA]</scope>
    <source>
        <strain evidence="8">AS19jrsBPTG_9</strain>
    </source>
</reference>
<dbReference type="Gene3D" id="3.40.50.150">
    <property type="entry name" value="Vaccinia Virus protein VP39"/>
    <property type="match status" value="1"/>
</dbReference>
<feature type="binding site" evidence="5">
    <location>
        <position position="91"/>
    </location>
    <ligand>
        <name>S-adenosyl-L-methionine</name>
        <dbReference type="ChEBI" id="CHEBI:59789"/>
    </ligand>
</feature>
<dbReference type="SMART" id="SM00650">
    <property type="entry name" value="rADc"/>
    <property type="match status" value="1"/>
</dbReference>
<dbReference type="Gene3D" id="1.10.8.100">
    <property type="entry name" value="Ribosomal RNA adenine dimethylase-like, domain 2"/>
    <property type="match status" value="1"/>
</dbReference>
<dbReference type="SUPFAM" id="SSF53335">
    <property type="entry name" value="S-adenosyl-L-methionine-dependent methyltransferases"/>
    <property type="match status" value="1"/>
</dbReference>
<comment type="caution">
    <text evidence="8">The sequence shown here is derived from an EMBL/GenBank/DDBJ whole genome shotgun (WGS) entry which is preliminary data.</text>
</comment>
<dbReference type="Proteomes" id="UP000564033">
    <property type="component" value="Unassembled WGS sequence"/>
</dbReference>
<evidence type="ECO:0000256" key="3">
    <source>
        <dbReference type="ARBA" id="ARBA00022691"/>
    </source>
</evidence>
<dbReference type="CDD" id="cd02440">
    <property type="entry name" value="AdoMet_MTases"/>
    <property type="match status" value="1"/>
</dbReference>
<evidence type="ECO:0000313" key="8">
    <source>
        <dbReference type="EMBL" id="NLZ24780.1"/>
    </source>
</evidence>
<evidence type="ECO:0000256" key="1">
    <source>
        <dbReference type="ARBA" id="ARBA00022603"/>
    </source>
</evidence>
<dbReference type="InterPro" id="IPR029063">
    <property type="entry name" value="SAM-dependent_MTases_sf"/>
</dbReference>
<keyword evidence="2 5" id="KW-0808">Transferase</keyword>
<organism evidence="8 9">
    <name type="scientific">Candidatus Dojkabacteria bacterium</name>
    <dbReference type="NCBI Taxonomy" id="2099670"/>
    <lineage>
        <taxon>Bacteria</taxon>
        <taxon>Candidatus Dojkabacteria</taxon>
    </lineage>
</organism>
<feature type="binding site" evidence="5">
    <location>
        <position position="45"/>
    </location>
    <ligand>
        <name>S-adenosyl-L-methionine</name>
        <dbReference type="ChEBI" id="CHEBI:59789"/>
    </ligand>
</feature>
<comment type="similarity">
    <text evidence="5">Belongs to the class I-like SAM-binding methyltransferase superfamily. rRNA adenine N(6)-methyltransferase family.</text>
</comment>
<feature type="binding site" evidence="5">
    <location>
        <position position="18"/>
    </location>
    <ligand>
        <name>S-adenosyl-L-methionine</name>
        <dbReference type="ChEBI" id="CHEBI:59789"/>
    </ligand>
</feature>
<feature type="region of interest" description="Disordered" evidence="6">
    <location>
        <begin position="266"/>
        <end position="295"/>
    </location>
</feature>
<keyword evidence="3 5" id="KW-0949">S-adenosyl-L-methionine</keyword>
<proteinExistence type="inferred from homology"/>
<evidence type="ECO:0000256" key="5">
    <source>
        <dbReference type="PROSITE-ProRule" id="PRU01026"/>
    </source>
</evidence>
<sequence>MERGNSNGKRETLWHSQNFLRDPQFVASLVNMANISPDDTVIEIGPGKGIITEQLSKKADRVIAIEYDTELVQGLREKFSDSSNVDVLEGDFLKWPLPSYKYKVFSNIPFEYTSRIVDKLLVSPNSPEDAFLIMQDLAAKRFMGKFAGGKDSQVSILLQPFYDVAILQRIDKHQYIPTPNVDTVLARFMKREYPLIDNKETQEYRDFVIFGYNQWEPTLLDAFKDVFSYNQTKIIKRNLKIEGKKPSDIDINTWVELFKTYKKYVSEERKSQVRDSEKKYEKKQKGMKKEYRTRK</sequence>
<dbReference type="GO" id="GO:0003723">
    <property type="term" value="F:RNA binding"/>
    <property type="evidence" value="ECO:0007669"/>
    <property type="project" value="UniProtKB-UniRule"/>
</dbReference>
<gene>
    <name evidence="8" type="primary">erm</name>
    <name evidence="8" type="ORF">GX888_03500</name>
</gene>
<dbReference type="GO" id="GO:0000179">
    <property type="term" value="F:rRNA (adenine-N6,N6-)-dimethyltransferase activity"/>
    <property type="evidence" value="ECO:0007669"/>
    <property type="project" value="UniProtKB-UniRule"/>
</dbReference>
<feature type="binding site" evidence="5">
    <location>
        <position position="107"/>
    </location>
    <ligand>
        <name>S-adenosyl-L-methionine</name>
        <dbReference type="ChEBI" id="CHEBI:59789"/>
    </ligand>
</feature>
<dbReference type="InterPro" id="IPR020596">
    <property type="entry name" value="rRNA_Ade_Mease_Trfase_CS"/>
</dbReference>
<feature type="binding site" evidence="5">
    <location>
        <position position="66"/>
    </location>
    <ligand>
        <name>S-adenosyl-L-methionine</name>
        <dbReference type="ChEBI" id="CHEBI:59789"/>
    </ligand>
</feature>
<dbReference type="Pfam" id="PF00398">
    <property type="entry name" value="RrnaAD"/>
    <property type="match status" value="1"/>
</dbReference>
<dbReference type="NCBIfam" id="NF000499">
    <property type="entry name" value="Erm23S_rRNA_broad"/>
    <property type="match status" value="1"/>
</dbReference>
<evidence type="ECO:0000256" key="6">
    <source>
        <dbReference type="SAM" id="MobiDB-lite"/>
    </source>
</evidence>
<dbReference type="InterPro" id="IPR020598">
    <property type="entry name" value="rRNA_Ade_methylase_Trfase_N"/>
</dbReference>
<keyword evidence="4 5" id="KW-0694">RNA-binding</keyword>
<evidence type="ECO:0000313" key="9">
    <source>
        <dbReference type="Proteomes" id="UP000564033"/>
    </source>
</evidence>
<dbReference type="PANTHER" id="PTHR11727:SF7">
    <property type="entry name" value="DIMETHYLADENOSINE TRANSFERASE-RELATED"/>
    <property type="match status" value="1"/>
</dbReference>
<dbReference type="AlphaFoldDB" id="A0A847VE33"/>
<dbReference type="EMBL" id="JAAZIL010000088">
    <property type="protein sequence ID" value="NLZ24780.1"/>
    <property type="molecule type" value="Genomic_DNA"/>
</dbReference>
<keyword evidence="1 5" id="KW-0489">Methyltransferase</keyword>
<name>A0A847VE33_9BACT</name>
<dbReference type="PROSITE" id="PS51689">
    <property type="entry name" value="SAM_RNA_A_N6_MT"/>
    <property type="match status" value="1"/>
</dbReference>